<keyword evidence="6" id="KW-1185">Reference proteome</keyword>
<dbReference type="Pfam" id="PF00583">
    <property type="entry name" value="Acetyltransf_1"/>
    <property type="match status" value="1"/>
</dbReference>
<dbReference type="CDD" id="cd04301">
    <property type="entry name" value="NAT_SF"/>
    <property type="match status" value="1"/>
</dbReference>
<dbReference type="EMBL" id="JAQOWY010000024">
    <property type="protein sequence ID" value="KAK1855231.1"/>
    <property type="molecule type" value="Genomic_DNA"/>
</dbReference>
<evidence type="ECO:0000256" key="1">
    <source>
        <dbReference type="ARBA" id="ARBA00007677"/>
    </source>
</evidence>
<evidence type="ECO:0000313" key="6">
    <source>
        <dbReference type="Proteomes" id="UP001243330"/>
    </source>
</evidence>
<dbReference type="GO" id="GO:0006487">
    <property type="term" value="P:protein N-linked glycosylation"/>
    <property type="evidence" value="ECO:0007669"/>
    <property type="project" value="TreeGrafter"/>
</dbReference>
<dbReference type="GO" id="GO:0006493">
    <property type="term" value="P:protein O-linked glycosylation"/>
    <property type="evidence" value="ECO:0007669"/>
    <property type="project" value="TreeGrafter"/>
</dbReference>
<reference evidence="5" key="1">
    <citation type="submission" date="2023-01" db="EMBL/GenBank/DDBJ databases">
        <title>Colletotrichum chrysophilum M932 genome sequence.</title>
        <authorList>
            <person name="Baroncelli R."/>
        </authorList>
    </citation>
    <scope>NUCLEOTIDE SEQUENCE</scope>
    <source>
        <strain evidence="5">M932</strain>
    </source>
</reference>
<dbReference type="InterPro" id="IPR016181">
    <property type="entry name" value="Acyl_CoA_acyltransferase"/>
</dbReference>
<dbReference type="Gene3D" id="3.90.550.10">
    <property type="entry name" value="Spore Coat Polysaccharide Biosynthesis Protein SpsA, Chain A"/>
    <property type="match status" value="1"/>
</dbReference>
<keyword evidence="3" id="KW-0808">Transferase</keyword>
<dbReference type="GO" id="GO:0005794">
    <property type="term" value="C:Golgi apparatus"/>
    <property type="evidence" value="ECO:0007669"/>
    <property type="project" value="TreeGrafter"/>
</dbReference>
<evidence type="ECO:0000256" key="3">
    <source>
        <dbReference type="ARBA" id="ARBA00022679"/>
    </source>
</evidence>
<dbReference type="GO" id="GO:0000032">
    <property type="term" value="P:cell wall mannoprotein biosynthetic process"/>
    <property type="evidence" value="ECO:0007669"/>
    <property type="project" value="TreeGrafter"/>
</dbReference>
<dbReference type="Gene3D" id="3.40.630.30">
    <property type="match status" value="1"/>
</dbReference>
<dbReference type="AlphaFoldDB" id="A0AAD9AVH2"/>
<dbReference type="InterPro" id="IPR002685">
    <property type="entry name" value="Glyco_trans_15"/>
</dbReference>
<dbReference type="GO" id="GO:0016020">
    <property type="term" value="C:membrane"/>
    <property type="evidence" value="ECO:0007669"/>
    <property type="project" value="InterPro"/>
</dbReference>
<proteinExistence type="inferred from homology"/>
<dbReference type="Pfam" id="PF01793">
    <property type="entry name" value="Glyco_transf_15"/>
    <property type="match status" value="2"/>
</dbReference>
<protein>
    <submittedName>
        <fullName evidence="5">Alpha-mannosyltransferase</fullName>
    </submittedName>
</protein>
<dbReference type="GO" id="GO:0000026">
    <property type="term" value="F:alpha-1,2-mannosyltransferase activity"/>
    <property type="evidence" value="ECO:0007669"/>
    <property type="project" value="TreeGrafter"/>
</dbReference>
<dbReference type="SUPFAM" id="SSF55729">
    <property type="entry name" value="Acyl-CoA N-acyltransferases (Nat)"/>
    <property type="match status" value="1"/>
</dbReference>
<organism evidence="5 6">
    <name type="scientific">Colletotrichum chrysophilum</name>
    <dbReference type="NCBI Taxonomy" id="1836956"/>
    <lineage>
        <taxon>Eukaryota</taxon>
        <taxon>Fungi</taxon>
        <taxon>Dikarya</taxon>
        <taxon>Ascomycota</taxon>
        <taxon>Pezizomycotina</taxon>
        <taxon>Sordariomycetes</taxon>
        <taxon>Hypocreomycetidae</taxon>
        <taxon>Glomerellales</taxon>
        <taxon>Glomerellaceae</taxon>
        <taxon>Colletotrichum</taxon>
        <taxon>Colletotrichum gloeosporioides species complex</taxon>
    </lineage>
</organism>
<dbReference type="PANTHER" id="PTHR31121">
    <property type="entry name" value="ALPHA-1,2 MANNOSYLTRANSFERASE KTR1"/>
    <property type="match status" value="1"/>
</dbReference>
<evidence type="ECO:0000259" key="4">
    <source>
        <dbReference type="PROSITE" id="PS51186"/>
    </source>
</evidence>
<keyword evidence="2" id="KW-0328">Glycosyltransferase</keyword>
<sequence length="656" mass="74934">MKSENQVNGTAQNGVTIRNHRPGDMGFITYRHGAIYANEFDYGSSFEALVGRITSEFITTFDPTAERCWIAERDGQFLGCIILMKDRDTPGRAKLRCFLVEKSARGLGLGTQLMKLCIDFAREAGYERVGLRTDSNMVGARRMYAKTGFKILGTEEHRTWGEMALQTKSFVSLPTSFLLLATITLLNLPFALSAGLQLWDASPRAAFVALVSENQLEQMVASVGQLEHRFNSKYRYDWVFFSHEELSEKFKEATSNATGGTVTYNVIPKQHWSIPAWVDSVGANKADVWTTHHKRRWSAGLFAREKRLDAYDWFWMVEPGTQFMCDINVDVFRLMRDRDIAYGVNEVMFEDTSEPRSLFQSTKSFMDEHPEMVQPQADISWILGHDGTLGTPTINARFDEFDDSFFEYRGCNTSQMIKGGVHPGVPQEADPQQCEPNTVADAYTTRLAADYNQCTVDAPIEIGNLKYFRGPEHKSYFEHLDNAGDFYYNTVSNVPVHSLSATMFLPRDKFWLLGDMVCEMHGLHSCPPMPRQTFTTDALQDQPVIADVLGSTMMSLPEDFSGVREELHGRWENFVEDFDRQDKMPHSLTGCTCTEERTFKNEQWYMEIWVQSPSGRDMCRIGELTFGLRDYCAAMPQEHELSMEIPVTRWIERMIR</sequence>
<gene>
    <name evidence="5" type="ORF">CCHR01_02133</name>
</gene>
<dbReference type="PROSITE" id="PS51186">
    <property type="entry name" value="GNAT"/>
    <property type="match status" value="1"/>
</dbReference>
<dbReference type="InterPro" id="IPR000182">
    <property type="entry name" value="GNAT_dom"/>
</dbReference>
<evidence type="ECO:0000256" key="2">
    <source>
        <dbReference type="ARBA" id="ARBA00022676"/>
    </source>
</evidence>
<accession>A0AAD9AVH2</accession>
<comment type="similarity">
    <text evidence="1">Belongs to the glycosyltransferase 15 family.</text>
</comment>
<feature type="domain" description="N-acetyltransferase" evidence="4">
    <location>
        <begin position="15"/>
        <end position="168"/>
    </location>
</feature>
<dbReference type="Proteomes" id="UP001243330">
    <property type="component" value="Unassembled WGS sequence"/>
</dbReference>
<dbReference type="SUPFAM" id="SSF53448">
    <property type="entry name" value="Nucleotide-diphospho-sugar transferases"/>
    <property type="match status" value="1"/>
</dbReference>
<evidence type="ECO:0000313" key="5">
    <source>
        <dbReference type="EMBL" id="KAK1855231.1"/>
    </source>
</evidence>
<name>A0AAD9AVH2_9PEZI</name>
<dbReference type="GO" id="GO:0016747">
    <property type="term" value="F:acyltransferase activity, transferring groups other than amino-acyl groups"/>
    <property type="evidence" value="ECO:0007669"/>
    <property type="project" value="InterPro"/>
</dbReference>
<comment type="caution">
    <text evidence="5">The sequence shown here is derived from an EMBL/GenBank/DDBJ whole genome shotgun (WGS) entry which is preliminary data.</text>
</comment>
<dbReference type="PANTHER" id="PTHR31121:SF7">
    <property type="entry name" value="MANNOSYLTRANSFERASE KTR4-RELATED"/>
    <property type="match status" value="1"/>
</dbReference>
<dbReference type="InterPro" id="IPR029044">
    <property type="entry name" value="Nucleotide-diphossugar_trans"/>
</dbReference>